<name>A0A9P6R5B9_9FUNG</name>
<evidence type="ECO:0000256" key="1">
    <source>
        <dbReference type="SAM" id="MobiDB-lite"/>
    </source>
</evidence>
<gene>
    <name evidence="3" type="ORF">BGZ99_000265</name>
</gene>
<feature type="transmembrane region" description="Helical" evidence="2">
    <location>
        <begin position="1160"/>
        <end position="1176"/>
    </location>
</feature>
<feature type="transmembrane region" description="Helical" evidence="2">
    <location>
        <begin position="1182"/>
        <end position="1204"/>
    </location>
</feature>
<feature type="non-terminal residue" evidence="3">
    <location>
        <position position="1269"/>
    </location>
</feature>
<dbReference type="OrthoDB" id="2352140at2759"/>
<reference evidence="3" key="1">
    <citation type="journal article" date="2020" name="Fungal Divers.">
        <title>Resolving the Mortierellaceae phylogeny through synthesis of multi-gene phylogenetics and phylogenomics.</title>
        <authorList>
            <person name="Vandepol N."/>
            <person name="Liber J."/>
            <person name="Desiro A."/>
            <person name="Na H."/>
            <person name="Kennedy M."/>
            <person name="Barry K."/>
            <person name="Grigoriev I.V."/>
            <person name="Miller A.N."/>
            <person name="O'Donnell K."/>
            <person name="Stajich J.E."/>
            <person name="Bonito G."/>
        </authorList>
    </citation>
    <scope>NUCLEOTIDE SEQUENCE</scope>
    <source>
        <strain evidence="3">REB-010B</strain>
    </source>
</reference>
<dbReference type="PROSITE" id="PS51257">
    <property type="entry name" value="PROKAR_LIPOPROTEIN"/>
    <property type="match status" value="1"/>
</dbReference>
<evidence type="ECO:0000313" key="4">
    <source>
        <dbReference type="Proteomes" id="UP000738325"/>
    </source>
</evidence>
<dbReference type="AlphaFoldDB" id="A0A9P6R5B9"/>
<protein>
    <submittedName>
        <fullName evidence="3">Uncharacterized protein</fullName>
    </submittedName>
</protein>
<keyword evidence="2" id="KW-0812">Transmembrane</keyword>
<dbReference type="Proteomes" id="UP000738325">
    <property type="component" value="Unassembled WGS sequence"/>
</dbReference>
<comment type="caution">
    <text evidence="3">The sequence shown here is derived from an EMBL/GenBank/DDBJ whole genome shotgun (WGS) entry which is preliminary data.</text>
</comment>
<feature type="region of interest" description="Disordered" evidence="1">
    <location>
        <begin position="345"/>
        <end position="365"/>
    </location>
</feature>
<evidence type="ECO:0000256" key="2">
    <source>
        <dbReference type="SAM" id="Phobius"/>
    </source>
</evidence>
<evidence type="ECO:0000313" key="3">
    <source>
        <dbReference type="EMBL" id="KAG0310614.1"/>
    </source>
</evidence>
<accession>A0A9P6R5B9</accession>
<keyword evidence="2" id="KW-1133">Transmembrane helix</keyword>
<dbReference type="EMBL" id="JAAAIP010001037">
    <property type="protein sequence ID" value="KAG0310614.1"/>
    <property type="molecule type" value="Genomic_DNA"/>
</dbReference>
<organism evidence="3 4">
    <name type="scientific">Dissophora globulifera</name>
    <dbReference type="NCBI Taxonomy" id="979702"/>
    <lineage>
        <taxon>Eukaryota</taxon>
        <taxon>Fungi</taxon>
        <taxon>Fungi incertae sedis</taxon>
        <taxon>Mucoromycota</taxon>
        <taxon>Mortierellomycotina</taxon>
        <taxon>Mortierellomycetes</taxon>
        <taxon>Mortierellales</taxon>
        <taxon>Mortierellaceae</taxon>
        <taxon>Dissophora</taxon>
    </lineage>
</organism>
<keyword evidence="4" id="KW-1185">Reference proteome</keyword>
<keyword evidence="2" id="KW-0472">Membrane</keyword>
<sequence length="1269" mass="145314">MHYLPKPGVLAPVGCYQVLLGCCTRLARGYFQKDTSEKSLVHFSNADANGPHLNDTNLKTMHEFNVEGFEPGVYYAVWSISLADIDTDILIDLRFTSETFMLIDGRPQKQRYNALDLLPTELMEIKRISKHRKGGIVRFKVPMEIWIDQQSTRLDVILSTLYKKVDDKSTMFRESFVKIFNVEIHQENIAVPEEHYSDIIVPNGSAIQHIRVCHDDPAFPTSKEIRPILTAAVQASGSGSHVATLSFTETMAHIDLWKITDSLVPDNSIHRIPSATTSFKITRNDKGEAPPLEIAVSYDASKIAVFPSASKDWHTFTDVPNFQLFRYSAEFTPADTHSIHIPRHSWEKKKKATNMPQASGRLKRSTTSHEYEDLVHFRGYGKFHFLDRFCEESDDHQSHISKEVFVACDGQRLMALNTFKKWYVMHSVPLTIASDLEQPEDKNDIAALRALHATLELMHESARILIGSLEGPLCIWRTRMGIIALDIQTGAKVAHYHHDMPEQWASISPDRDTVVFSVGNFHMTTLMLHGQTPLSDSDVFQIIKKTMFVDRGRQLLLHQERIHPLLVNPTNLKLRNCNVKIPISDTGVILAVCKGMDTNSHREFKDKDDGVKALGLDVVRPLPQMTSMDLVVMSHGSRLSIYPIKQSSFYTEGENLDTLRPVEGFCDEDCRAGRFLLEDEPQVCITPYNIQFKLELRRKRTPFSPETSDYENTAVVLTMVYPDSTEEYPRTLKIQQLSHFHRNGDQYRAFFLPCKTRYFIQGRYYYQIWRLPKEVDDRYCELLVMSSIPLKDASKFPDDHRGLTKASLCRHGNTVYDTDTGASFEVSDASLSSPDNADACINSIPVMCGLYKHADNDYRKALKKYALRHINFLPNAHDDSWNVVSRILASKKVDGYEGYHMLLKDLLGHRGHKPTWLPRAPNGSKAHNPIAPLLKNGIKHPERVDLAKSMISYCIKMARSQRDTGFLWPVTDSLPDIIEHESSEYAMSVVHRMAYLPVNERRRRTIVDLAVVHPPPKIRGTWDRIMSGMPWSTLVPKRPVVAYPRPVFQIPSMLPSHQKQEPPIEENNAFTTQVFVAPFELLWKARGFRKDDVKADKKATWWQSLLSFLLWETKLTAFGYIRPHNFRQEFFVSPAIAALLEYKWNTFACYYWLARFMAQSLYYLLVLVVTLLQVYTEPSETGFLFYVIIIYSSMFLWLEFLQFIKIPREYLSSPYNYVDVTVFLLPMLASIVQVIEIRNLVASSDGAPSTGSLNTRTFSFAILVVYLHL</sequence>
<proteinExistence type="predicted"/>